<feature type="domain" description="RING-Gid-type" evidence="11">
    <location>
        <begin position="363"/>
        <end position="405"/>
    </location>
</feature>
<evidence type="ECO:0000259" key="10">
    <source>
        <dbReference type="PROSITE" id="PS50897"/>
    </source>
</evidence>
<dbReference type="PROSITE" id="PS51867">
    <property type="entry name" value="ZF_RING_GID"/>
    <property type="match status" value="1"/>
</dbReference>
<dbReference type="GO" id="GO:0005737">
    <property type="term" value="C:cytoplasm"/>
    <property type="evidence" value="ECO:0007669"/>
    <property type="project" value="UniProtKB-SubCell"/>
</dbReference>
<name>A0A6H0XTI5_9PEZI</name>
<keyword evidence="13" id="KW-1185">Reference proteome</keyword>
<dbReference type="InterPro" id="IPR024964">
    <property type="entry name" value="CTLH/CRA"/>
</dbReference>
<dbReference type="GO" id="GO:0005634">
    <property type="term" value="C:nucleus"/>
    <property type="evidence" value="ECO:0007669"/>
    <property type="project" value="TreeGrafter"/>
</dbReference>
<comment type="similarity">
    <text evidence="6">Belongs to the RMD5/GID2 family.</text>
</comment>
<reference evidence="12 13" key="1">
    <citation type="journal article" date="2016" name="Sci. Rep.">
        <title>Peltaster fructicola genome reveals evolution from an invasive phytopathogen to an ectophytic parasite.</title>
        <authorList>
            <person name="Xu C."/>
            <person name="Chen H."/>
            <person name="Gleason M.L."/>
            <person name="Xu J.R."/>
            <person name="Liu H."/>
            <person name="Zhang R."/>
            <person name="Sun G."/>
        </authorList>
    </citation>
    <scope>NUCLEOTIDE SEQUENCE [LARGE SCALE GENOMIC DNA]</scope>
    <source>
        <strain evidence="12 13">LNHT1506</strain>
    </source>
</reference>
<dbReference type="InterPro" id="IPR045098">
    <property type="entry name" value="Fyv10_fam"/>
</dbReference>
<keyword evidence="2" id="KW-0963">Cytoplasm</keyword>
<dbReference type="Pfam" id="PF13445">
    <property type="entry name" value="zf-RING_UBOX"/>
    <property type="match status" value="1"/>
</dbReference>
<dbReference type="InterPro" id="IPR037683">
    <property type="entry name" value="Rmd5_dRing"/>
</dbReference>
<dbReference type="InterPro" id="IPR013144">
    <property type="entry name" value="CRA_dom"/>
</dbReference>
<keyword evidence="4 9" id="KW-0863">Zinc-finger</keyword>
<organism evidence="12 13">
    <name type="scientific">Peltaster fructicola</name>
    <dbReference type="NCBI Taxonomy" id="286661"/>
    <lineage>
        <taxon>Eukaryota</taxon>
        <taxon>Fungi</taxon>
        <taxon>Dikarya</taxon>
        <taxon>Ascomycota</taxon>
        <taxon>Pezizomycotina</taxon>
        <taxon>Dothideomycetes</taxon>
        <taxon>Dothideomycetes incertae sedis</taxon>
        <taxon>Peltaster</taxon>
    </lineage>
</organism>
<evidence type="ECO:0000256" key="7">
    <source>
        <dbReference type="ARBA" id="ARBA00075398"/>
    </source>
</evidence>
<gene>
    <name evidence="12" type="ORF">AMS68_003550</name>
</gene>
<evidence type="ECO:0000256" key="9">
    <source>
        <dbReference type="PROSITE-ProRule" id="PRU01215"/>
    </source>
</evidence>
<evidence type="ECO:0000256" key="4">
    <source>
        <dbReference type="ARBA" id="ARBA00022771"/>
    </source>
</evidence>
<keyword evidence="5" id="KW-0862">Zinc</keyword>
<dbReference type="GO" id="GO:0061630">
    <property type="term" value="F:ubiquitin protein ligase activity"/>
    <property type="evidence" value="ECO:0007669"/>
    <property type="project" value="InterPro"/>
</dbReference>
<dbReference type="PROSITE" id="PS50897">
    <property type="entry name" value="CTLH"/>
    <property type="match status" value="1"/>
</dbReference>
<dbReference type="InterPro" id="IPR027370">
    <property type="entry name" value="Znf-RING_euk"/>
</dbReference>
<evidence type="ECO:0000259" key="11">
    <source>
        <dbReference type="PROSITE" id="PS51867"/>
    </source>
</evidence>
<keyword evidence="3" id="KW-0479">Metal-binding</keyword>
<dbReference type="GO" id="GO:0008270">
    <property type="term" value="F:zinc ion binding"/>
    <property type="evidence" value="ECO:0007669"/>
    <property type="project" value="UniProtKB-KW"/>
</dbReference>
<evidence type="ECO:0000256" key="5">
    <source>
        <dbReference type="ARBA" id="ARBA00022833"/>
    </source>
</evidence>
<sequence>MDAIIQAHEQLEKRSNLSKAIADTQDIIALLQNARDAITNDPNTALLTMAKLKQPVKSSFEKLDDDLKEVNKGLNQYQKALDRKFKKTILPTASTGPLVEQPELINRAIVMHLLRDGKFDVANVLNNELLEQERADNGDAEGTQLTRSWMQESGEDVSMSDCKTTTQERSWIQRHFTEMYTILDALKNQHDLAPAISWARDHSIQLEQRGSNLEFELSRLKFVELYMNDVAGGPLEGRLRALQYAQTVFQGFNLRYMRDSSRLLGSLAFSTCLEDSPYHDAFFNQTAWEEASESFTREFCGLLGLSEKSPLYTAVTAGGIALPVIEKFERIMAESGGQWTSPNELPVETPLPQSFKFHSIFVCPVSKEQATDDNPPMMLPCGHVIAQQSLEAHSRGKNRMKCPYCPQECQPRDARRIFI</sequence>
<dbReference type="PANTHER" id="PTHR12170">
    <property type="entry name" value="MACROPHAGE ERYTHROBLAST ATTACHER-RELATED"/>
    <property type="match status" value="1"/>
</dbReference>
<evidence type="ECO:0000256" key="3">
    <source>
        <dbReference type="ARBA" id="ARBA00022723"/>
    </source>
</evidence>
<dbReference type="SMART" id="SM00668">
    <property type="entry name" value="CTLH"/>
    <property type="match status" value="1"/>
</dbReference>
<dbReference type="FunFam" id="3.30.40.10:FF:000143">
    <property type="entry name" value="Regulator of gluconeogenesis Rmd5"/>
    <property type="match status" value="1"/>
</dbReference>
<proteinExistence type="inferred from homology"/>
<dbReference type="CDD" id="cd16652">
    <property type="entry name" value="dRING_Rmd5p-like"/>
    <property type="match status" value="1"/>
</dbReference>
<dbReference type="OrthoDB" id="1933281at2759"/>
<evidence type="ECO:0000256" key="6">
    <source>
        <dbReference type="ARBA" id="ARBA00061136"/>
    </source>
</evidence>
<evidence type="ECO:0000313" key="12">
    <source>
        <dbReference type="EMBL" id="QIW98032.1"/>
    </source>
</evidence>
<dbReference type="Gene3D" id="3.30.40.10">
    <property type="entry name" value="Zinc/RING finger domain, C3HC4 (zinc finger)"/>
    <property type="match status" value="1"/>
</dbReference>
<dbReference type="SMART" id="SM00757">
    <property type="entry name" value="CRA"/>
    <property type="match status" value="1"/>
</dbReference>
<dbReference type="Proteomes" id="UP000503462">
    <property type="component" value="Chromosome 2"/>
</dbReference>
<evidence type="ECO:0000256" key="2">
    <source>
        <dbReference type="ARBA" id="ARBA00022490"/>
    </source>
</evidence>
<dbReference type="SUPFAM" id="SSF57850">
    <property type="entry name" value="RING/U-box"/>
    <property type="match status" value="1"/>
</dbReference>
<dbReference type="Pfam" id="PF10607">
    <property type="entry name" value="CTLH"/>
    <property type="match status" value="1"/>
</dbReference>
<dbReference type="GO" id="GO:0043161">
    <property type="term" value="P:proteasome-mediated ubiquitin-dependent protein catabolic process"/>
    <property type="evidence" value="ECO:0007669"/>
    <property type="project" value="InterPro"/>
</dbReference>
<dbReference type="InterPro" id="IPR013083">
    <property type="entry name" value="Znf_RING/FYVE/PHD"/>
</dbReference>
<dbReference type="PANTHER" id="PTHR12170:SF3">
    <property type="entry name" value="GH10162P"/>
    <property type="match status" value="1"/>
</dbReference>
<accession>A0A6H0XTI5</accession>
<evidence type="ECO:0000313" key="13">
    <source>
        <dbReference type="Proteomes" id="UP000503462"/>
    </source>
</evidence>
<protein>
    <recommendedName>
        <fullName evidence="8">GID complex catalytic subunit 2</fullName>
    </recommendedName>
    <alternativeName>
        <fullName evidence="7">Glucose-induced degradation protein 2</fullName>
    </alternativeName>
</protein>
<dbReference type="GO" id="GO:0034657">
    <property type="term" value="C:GID complex"/>
    <property type="evidence" value="ECO:0007669"/>
    <property type="project" value="TreeGrafter"/>
</dbReference>
<feature type="domain" description="CTLH" evidence="10">
    <location>
        <begin position="175"/>
        <end position="233"/>
    </location>
</feature>
<evidence type="ECO:0000256" key="8">
    <source>
        <dbReference type="ARBA" id="ARBA00080744"/>
    </source>
</evidence>
<dbReference type="AlphaFoldDB" id="A0A6H0XTI5"/>
<feature type="zinc finger region" description="RING-Gid-type" evidence="9">
    <location>
        <begin position="363"/>
        <end position="405"/>
    </location>
</feature>
<comment type="subcellular location">
    <subcellularLocation>
        <location evidence="1">Cytoplasm</location>
    </subcellularLocation>
</comment>
<dbReference type="InterPro" id="IPR044063">
    <property type="entry name" value="ZF_RING_GID"/>
</dbReference>
<evidence type="ECO:0000256" key="1">
    <source>
        <dbReference type="ARBA" id="ARBA00004496"/>
    </source>
</evidence>
<dbReference type="EMBL" id="CP051140">
    <property type="protein sequence ID" value="QIW98032.1"/>
    <property type="molecule type" value="Genomic_DNA"/>
</dbReference>
<dbReference type="InterPro" id="IPR006595">
    <property type="entry name" value="CTLH_C"/>
</dbReference>